<evidence type="ECO:0000313" key="2">
    <source>
        <dbReference type="EMBL" id="RDB18096.1"/>
    </source>
</evidence>
<gene>
    <name evidence="2" type="ORF">Hypma_000973</name>
</gene>
<keyword evidence="3" id="KW-1185">Reference proteome</keyword>
<dbReference type="Proteomes" id="UP000076154">
    <property type="component" value="Unassembled WGS sequence"/>
</dbReference>
<dbReference type="AlphaFoldDB" id="A0A369JGZ5"/>
<protein>
    <submittedName>
        <fullName evidence="2">Uncharacterized protein</fullName>
    </submittedName>
</protein>
<organism evidence="2 3">
    <name type="scientific">Hypsizygus marmoreus</name>
    <name type="common">White beech mushroom</name>
    <name type="synonym">Agaricus marmoreus</name>
    <dbReference type="NCBI Taxonomy" id="39966"/>
    <lineage>
        <taxon>Eukaryota</taxon>
        <taxon>Fungi</taxon>
        <taxon>Dikarya</taxon>
        <taxon>Basidiomycota</taxon>
        <taxon>Agaricomycotina</taxon>
        <taxon>Agaricomycetes</taxon>
        <taxon>Agaricomycetidae</taxon>
        <taxon>Agaricales</taxon>
        <taxon>Tricholomatineae</taxon>
        <taxon>Lyophyllaceae</taxon>
        <taxon>Hypsizygus</taxon>
    </lineage>
</organism>
<comment type="caution">
    <text evidence="2">The sequence shown here is derived from an EMBL/GenBank/DDBJ whole genome shotgun (WGS) entry which is preliminary data.</text>
</comment>
<name>A0A369JGZ5_HYPMA</name>
<dbReference type="InParanoid" id="A0A369JGZ5"/>
<dbReference type="EMBL" id="LUEZ02000107">
    <property type="protein sequence ID" value="RDB18096.1"/>
    <property type="molecule type" value="Genomic_DNA"/>
</dbReference>
<evidence type="ECO:0000256" key="1">
    <source>
        <dbReference type="SAM" id="MobiDB-lite"/>
    </source>
</evidence>
<proteinExistence type="predicted"/>
<feature type="region of interest" description="Disordered" evidence="1">
    <location>
        <begin position="114"/>
        <end position="148"/>
    </location>
</feature>
<evidence type="ECO:0000313" key="3">
    <source>
        <dbReference type="Proteomes" id="UP000076154"/>
    </source>
</evidence>
<reference evidence="2" key="1">
    <citation type="submission" date="2018-04" db="EMBL/GenBank/DDBJ databases">
        <title>Whole genome sequencing of Hypsizygus marmoreus.</title>
        <authorList>
            <person name="Choi I.-G."/>
            <person name="Min B."/>
            <person name="Kim J.-G."/>
            <person name="Kim S."/>
            <person name="Oh Y.-L."/>
            <person name="Kong W.-S."/>
            <person name="Park H."/>
            <person name="Jeong J."/>
            <person name="Song E.-S."/>
        </authorList>
    </citation>
    <scope>NUCLEOTIDE SEQUENCE [LARGE SCALE GENOMIC DNA]</scope>
    <source>
        <strain evidence="2">51987-8</strain>
    </source>
</reference>
<sequence length="460" mass="52345">MKNKRCICSDLCKHWRIHRSSFRVALSAISLRRIGSLRVLQQLIKLLRFALPLDVKQVTANILHLTHPLKVDIMSRSHCCHPCKGEPNQKHHSQCSKVAKSLKNTISALLAGKTHNAGNSATELPSDELPEDQDVRPETPPKSTTHRRTRVISETVYSCDSRKFQIDSPRSPQPESYPTDILHAPRITHLDLPPSPFEICPPATWDESWRNYTAIAFKAGMTVGQCLYVLRECPNLQQFVCSLDQNPHWEASSHSTVSCPNLTHLTIKTSVAPKVLFDRLRLHNLVELTLQWTSRIPQFQPPDELGLAQMLRRSESRLLSLSLIDTYPTALELIHVLRASQFLESLVIRTDKEVLPHDLDYWIASKAVLGYLSIDPDHYPCPSLRSIELSPCYSADGLLADMVEQRSASPLNLVTYSFDDHNKHLYDMKRLQRHQALQTKHGRQLRVVHVVHNLPDGKYV</sequence>
<dbReference type="OrthoDB" id="2269034at2759"/>
<dbReference type="SUPFAM" id="SSF52047">
    <property type="entry name" value="RNI-like"/>
    <property type="match status" value="1"/>
</dbReference>
<accession>A0A369JGZ5</accession>